<gene>
    <name evidence="2" type="ORF">AKO1_014584</name>
</gene>
<dbReference type="InterPro" id="IPR001283">
    <property type="entry name" value="CRISP-related"/>
</dbReference>
<dbReference type="Proteomes" id="UP001431209">
    <property type="component" value="Unassembled WGS sequence"/>
</dbReference>
<dbReference type="PANTHER" id="PTHR10334">
    <property type="entry name" value="CYSTEINE-RICH SECRETORY PROTEIN-RELATED"/>
    <property type="match status" value="1"/>
</dbReference>
<keyword evidence="3" id="KW-1185">Reference proteome</keyword>
<dbReference type="PRINTS" id="PR00837">
    <property type="entry name" value="V5TPXLIKE"/>
</dbReference>
<dbReference type="PROSITE" id="PS01009">
    <property type="entry name" value="CRISP_1"/>
    <property type="match status" value="1"/>
</dbReference>
<organism evidence="2 3">
    <name type="scientific">Acrasis kona</name>
    <dbReference type="NCBI Taxonomy" id="1008807"/>
    <lineage>
        <taxon>Eukaryota</taxon>
        <taxon>Discoba</taxon>
        <taxon>Heterolobosea</taxon>
        <taxon>Tetramitia</taxon>
        <taxon>Eutetramitia</taxon>
        <taxon>Acrasidae</taxon>
        <taxon>Acrasis</taxon>
    </lineage>
</organism>
<dbReference type="AlphaFoldDB" id="A0AAW2Z421"/>
<reference evidence="2 3" key="1">
    <citation type="submission" date="2024-03" db="EMBL/GenBank/DDBJ databases">
        <title>The Acrasis kona genome and developmental transcriptomes reveal deep origins of eukaryotic multicellular pathways.</title>
        <authorList>
            <person name="Sheikh S."/>
            <person name="Fu C.-J."/>
            <person name="Brown M.W."/>
            <person name="Baldauf S.L."/>
        </authorList>
    </citation>
    <scope>NUCLEOTIDE SEQUENCE [LARGE SCALE GENOMIC DNA]</scope>
    <source>
        <strain evidence="2 3">ATCC MYA-3509</strain>
    </source>
</reference>
<dbReference type="InterPro" id="IPR014044">
    <property type="entry name" value="CAP_dom"/>
</dbReference>
<evidence type="ECO:0000259" key="1">
    <source>
        <dbReference type="SMART" id="SM00198"/>
    </source>
</evidence>
<dbReference type="EMBL" id="JAOPGA020000952">
    <property type="protein sequence ID" value="KAL0483397.1"/>
    <property type="molecule type" value="Genomic_DNA"/>
</dbReference>
<comment type="caution">
    <text evidence="2">The sequence shown here is derived from an EMBL/GenBank/DDBJ whole genome shotgun (WGS) entry which is preliminary data.</text>
</comment>
<dbReference type="InterPro" id="IPR002413">
    <property type="entry name" value="V5_allergen-like"/>
</dbReference>
<dbReference type="Pfam" id="PF00188">
    <property type="entry name" value="CAP"/>
    <property type="match status" value="1"/>
</dbReference>
<feature type="domain" description="SCP" evidence="1">
    <location>
        <begin position="1"/>
        <end position="99"/>
    </location>
</feature>
<accession>A0AAW2Z421</accession>
<dbReference type="SMART" id="SM00198">
    <property type="entry name" value="SCP"/>
    <property type="match status" value="1"/>
</dbReference>
<dbReference type="Gene3D" id="3.40.33.10">
    <property type="entry name" value="CAP"/>
    <property type="match status" value="1"/>
</dbReference>
<dbReference type="InterPro" id="IPR035940">
    <property type="entry name" value="CAP_sf"/>
</dbReference>
<dbReference type="GO" id="GO:0005576">
    <property type="term" value="C:extracellular region"/>
    <property type="evidence" value="ECO:0007669"/>
    <property type="project" value="InterPro"/>
</dbReference>
<sequence>MLMDHNPNRNNNAVYLGENIYASTADKAKPSDAVTYWINESKDYNYKTNTCAAGKVCGHYTQVVWRSSTKIGCARVKCSNIKYGATILCNYEPGGNYNGQKPY</sequence>
<protein>
    <submittedName>
        <fullName evidence="2">Pathogenesis-related protein</fullName>
    </submittedName>
</protein>
<name>A0AAW2Z421_9EUKA</name>
<dbReference type="PRINTS" id="PR00838">
    <property type="entry name" value="V5ALLERGEN"/>
</dbReference>
<evidence type="ECO:0000313" key="2">
    <source>
        <dbReference type="EMBL" id="KAL0483397.1"/>
    </source>
</evidence>
<proteinExistence type="predicted"/>
<dbReference type="SUPFAM" id="SSF55797">
    <property type="entry name" value="PR-1-like"/>
    <property type="match status" value="1"/>
</dbReference>
<dbReference type="InterPro" id="IPR018244">
    <property type="entry name" value="Allrgn_V5/Tpx1_CS"/>
</dbReference>
<evidence type="ECO:0000313" key="3">
    <source>
        <dbReference type="Proteomes" id="UP001431209"/>
    </source>
</evidence>